<reference evidence="9 10" key="1">
    <citation type="submission" date="2020-10" db="EMBL/GenBank/DDBJ databases">
        <authorList>
            <person name="Castelo-Branco R."/>
            <person name="Eusebio N."/>
            <person name="Adriana R."/>
            <person name="Vieira A."/>
            <person name="Brugerolle De Fraissinette N."/>
            <person name="Rezende De Castro R."/>
            <person name="Schneider M.P."/>
            <person name="Vasconcelos V."/>
            <person name="Leao P.N."/>
        </authorList>
    </citation>
    <scope>NUCLEOTIDE SEQUENCE [LARGE SCALE GENOMIC DNA]</scope>
    <source>
        <strain evidence="9 10">LEGE 00031</strain>
    </source>
</reference>
<evidence type="ECO:0000313" key="10">
    <source>
        <dbReference type="Proteomes" id="UP000658720"/>
    </source>
</evidence>
<evidence type="ECO:0000256" key="1">
    <source>
        <dbReference type="ARBA" id="ARBA00007913"/>
    </source>
</evidence>
<sequence length="1190" mass="137408">MNFTSDLVGEIVGGKYDIQAPLGKGGSGVVYLAKKLRTNERYAIKTLATDEDNAIKLLERETETLKRLNHPNIVKFVEEGYEKRNKIVYLVLEYLDGQDIKEYFDRDIDLKTKLNIFLQIISGISHAHSKNIIHRDIKPDNIKIVDIGEQPEAKVLDFGIAIITTTILTNTIRSYHTPLFSAPEQKNLEGISRDSDVYSLGMTFLYLLSTQEARIDFQDKQDKGILFQSTEESFSDLDNSSILIDILKQAIDKEREKRPRLDQIRKVLSDFQEQLTESITVVFNITRNLEQEINDKYNYQNNILKIKRHIESLFKRNANTVCIKKSPDKFQKRDDSMTVEVALEESSTFYRGFINLDNCNNTQITILYETSTIPVNLQEQIFENGLLIKVNPIIEVGSGIKRKTDLSELIKQIIQKEQQIQNEIENNKALTATFEQWQSVINLEKKIINERKKSFRYKEKSYDESRQILILTLEDEISIETLDEITSPPLPVTISVEKKSYNRRQGFQEGIGNIIDGDKSKNGESVKTLHVSIGDFCKPEIIDIVLEKGKIETNFTAQESEIKKRGKALREIRYGDSENAEICKVIVAPTNIKPIEPVLIHRYFNQQLDESQQKAVAKALATEDIFLIQGPPGTGKTSVITEIILQILERYPNDKILISSQSNVAVDNVLTKISRIDDQEIKCIRIGREEKIEEEARRFEVEKAIIKWQAKIRSRSLDYWQEYKDKNDQVLSGIKKISRLEKIKNNNQELEFLVAKLNKVIARFNSSFIIDKENTASIEFSDIILESIYEKLELEQKILNSIEKYTSQFGIEYPEQKELQDWIEEEYEVLKEILGDNQENYEKFIKLDNLNKEWNDKLIRKQQDLISLFIDEINVVGATCLGVARFKDRNFDWVIIDEAGRSTAPETFVPMSKGKKIILVGDHRQLPPIIEQELQERALNEQELQKKILETSLFEYLYEQLPQNNKITLNNQYRMHPDIGNLVSTIFYENTVASELADIKEKQHNLTVFEKSVYWISTSDVSEDQSQERQNGKSRSNPYEAKVIREILSKIQEDCESKNLRKEVGVISAYRSQISVLESSVAPNDKQFWKNLDIIIHTVDAFQGGECDIIIYDLVRSNKKNQLGFTSDDRRLNVALSRAKQLLIIVGNDNMAYQGRTPNNISNPFKPLIEYIDESHKSCIRLESSEFIKF</sequence>
<dbReference type="PROSITE" id="PS50011">
    <property type="entry name" value="PROTEIN_KINASE_DOM"/>
    <property type="match status" value="1"/>
</dbReference>
<dbReference type="SUPFAM" id="SSF52540">
    <property type="entry name" value="P-loop containing nucleoside triphosphate hydrolases"/>
    <property type="match status" value="1"/>
</dbReference>
<dbReference type="InterPro" id="IPR017441">
    <property type="entry name" value="Protein_kinase_ATP_BS"/>
</dbReference>
<dbReference type="Gene3D" id="1.10.510.10">
    <property type="entry name" value="Transferase(Phosphotransferase) domain 1"/>
    <property type="match status" value="1"/>
</dbReference>
<dbReference type="Pfam" id="PF13086">
    <property type="entry name" value="AAA_11"/>
    <property type="match status" value="1"/>
</dbReference>
<evidence type="ECO:0000256" key="4">
    <source>
        <dbReference type="ARBA" id="ARBA00022806"/>
    </source>
</evidence>
<dbReference type="SUPFAM" id="SSF56112">
    <property type="entry name" value="Protein kinase-like (PK-like)"/>
    <property type="match status" value="1"/>
</dbReference>
<keyword evidence="7" id="KW-0175">Coiled coil</keyword>
<dbReference type="InterPro" id="IPR041677">
    <property type="entry name" value="DNA2/NAM7_AAA_11"/>
</dbReference>
<dbReference type="Pfam" id="PF00069">
    <property type="entry name" value="Pkinase"/>
    <property type="match status" value="1"/>
</dbReference>
<dbReference type="EMBL" id="JADEVV010000019">
    <property type="protein sequence ID" value="MBE9253870.1"/>
    <property type="molecule type" value="Genomic_DNA"/>
</dbReference>
<dbReference type="CDD" id="cd18808">
    <property type="entry name" value="SF1_C_Upf1"/>
    <property type="match status" value="1"/>
</dbReference>
<comment type="similarity">
    <text evidence="1">Belongs to the DNA2/NAM7 helicase family.</text>
</comment>
<keyword evidence="5 6" id="KW-0067">ATP-binding</keyword>
<dbReference type="PANTHER" id="PTHR43788">
    <property type="entry name" value="DNA2/NAM7 HELICASE FAMILY MEMBER"/>
    <property type="match status" value="1"/>
</dbReference>
<evidence type="ECO:0000259" key="8">
    <source>
        <dbReference type="PROSITE" id="PS50011"/>
    </source>
</evidence>
<keyword evidence="9" id="KW-0418">Kinase</keyword>
<evidence type="ECO:0000256" key="3">
    <source>
        <dbReference type="ARBA" id="ARBA00022801"/>
    </source>
</evidence>
<evidence type="ECO:0000256" key="2">
    <source>
        <dbReference type="ARBA" id="ARBA00022741"/>
    </source>
</evidence>
<dbReference type="GO" id="GO:0016301">
    <property type="term" value="F:kinase activity"/>
    <property type="evidence" value="ECO:0007669"/>
    <property type="project" value="UniProtKB-KW"/>
</dbReference>
<organism evidence="9 10">
    <name type="scientific">Synechocystis salina LEGE 00031</name>
    <dbReference type="NCBI Taxonomy" id="1828736"/>
    <lineage>
        <taxon>Bacteria</taxon>
        <taxon>Bacillati</taxon>
        <taxon>Cyanobacteriota</taxon>
        <taxon>Cyanophyceae</taxon>
        <taxon>Synechococcales</taxon>
        <taxon>Merismopediaceae</taxon>
        <taxon>Synechocystis</taxon>
    </lineage>
</organism>
<dbReference type="SMART" id="SM00220">
    <property type="entry name" value="S_TKc"/>
    <property type="match status" value="1"/>
</dbReference>
<dbReference type="InterPro" id="IPR011009">
    <property type="entry name" value="Kinase-like_dom_sf"/>
</dbReference>
<evidence type="ECO:0000256" key="7">
    <source>
        <dbReference type="SAM" id="Coils"/>
    </source>
</evidence>
<dbReference type="CDD" id="cd14014">
    <property type="entry name" value="STKc_PknB_like"/>
    <property type="match status" value="1"/>
</dbReference>
<proteinExistence type="inferred from homology"/>
<protein>
    <submittedName>
        <fullName evidence="9">Protein kinase</fullName>
    </submittedName>
</protein>
<dbReference type="PANTHER" id="PTHR43788:SF8">
    <property type="entry name" value="DNA-BINDING PROTEIN SMUBP-2"/>
    <property type="match status" value="1"/>
</dbReference>
<dbReference type="InterPro" id="IPR050534">
    <property type="entry name" value="Coronavir_polyprotein_1ab"/>
</dbReference>
<dbReference type="Pfam" id="PF13087">
    <property type="entry name" value="AAA_12"/>
    <property type="match status" value="1"/>
</dbReference>
<feature type="binding site" evidence="6">
    <location>
        <position position="45"/>
    </location>
    <ligand>
        <name>ATP</name>
        <dbReference type="ChEBI" id="CHEBI:30616"/>
    </ligand>
</feature>
<dbReference type="Proteomes" id="UP000658720">
    <property type="component" value="Unassembled WGS sequence"/>
</dbReference>
<dbReference type="InterPro" id="IPR047187">
    <property type="entry name" value="SF1_C_Upf1"/>
</dbReference>
<dbReference type="InterPro" id="IPR041679">
    <property type="entry name" value="DNA2/NAM7-like_C"/>
</dbReference>
<accession>A0ABR9VR90</accession>
<keyword evidence="9" id="KW-0808">Transferase</keyword>
<keyword evidence="4" id="KW-0347">Helicase</keyword>
<dbReference type="RefSeq" id="WP_194019608.1">
    <property type="nucleotide sequence ID" value="NZ_JADEVV010000019.1"/>
</dbReference>
<dbReference type="InterPro" id="IPR027417">
    <property type="entry name" value="P-loop_NTPase"/>
</dbReference>
<feature type="coiled-coil region" evidence="7">
    <location>
        <begin position="403"/>
        <end position="433"/>
    </location>
</feature>
<keyword evidence="10" id="KW-1185">Reference proteome</keyword>
<dbReference type="Gene3D" id="3.40.50.300">
    <property type="entry name" value="P-loop containing nucleotide triphosphate hydrolases"/>
    <property type="match status" value="3"/>
</dbReference>
<keyword evidence="2 6" id="KW-0547">Nucleotide-binding</keyword>
<name>A0ABR9VR90_9SYNC</name>
<dbReference type="InterPro" id="IPR000719">
    <property type="entry name" value="Prot_kinase_dom"/>
</dbReference>
<comment type="caution">
    <text evidence="9">The sequence shown here is derived from an EMBL/GenBank/DDBJ whole genome shotgun (WGS) entry which is preliminary data.</text>
</comment>
<feature type="domain" description="Protein kinase" evidence="8">
    <location>
        <begin position="16"/>
        <end position="275"/>
    </location>
</feature>
<dbReference type="PROSITE" id="PS00107">
    <property type="entry name" value="PROTEIN_KINASE_ATP"/>
    <property type="match status" value="1"/>
</dbReference>
<keyword evidence="3" id="KW-0378">Hydrolase</keyword>
<evidence type="ECO:0000313" key="9">
    <source>
        <dbReference type="EMBL" id="MBE9253870.1"/>
    </source>
</evidence>
<gene>
    <name evidence="9" type="ORF">IQ217_08435</name>
</gene>
<evidence type="ECO:0000256" key="5">
    <source>
        <dbReference type="ARBA" id="ARBA00022840"/>
    </source>
</evidence>
<evidence type="ECO:0000256" key="6">
    <source>
        <dbReference type="PROSITE-ProRule" id="PRU10141"/>
    </source>
</evidence>